<evidence type="ECO:0000256" key="3">
    <source>
        <dbReference type="ARBA" id="ARBA00012030"/>
    </source>
</evidence>
<evidence type="ECO:0000256" key="11">
    <source>
        <dbReference type="ARBA" id="ARBA00023204"/>
    </source>
</evidence>
<dbReference type="SMART" id="SM00987">
    <property type="entry name" value="UreE_C"/>
    <property type="match status" value="1"/>
</dbReference>
<dbReference type="GO" id="GO:0046872">
    <property type="term" value="F:metal ion binding"/>
    <property type="evidence" value="ECO:0007669"/>
    <property type="project" value="UniProtKB-KW"/>
</dbReference>
<dbReference type="SMART" id="SM00986">
    <property type="entry name" value="UDG"/>
    <property type="match status" value="1"/>
</dbReference>
<evidence type="ECO:0000256" key="7">
    <source>
        <dbReference type="ARBA" id="ARBA00022763"/>
    </source>
</evidence>
<gene>
    <name evidence="13" type="ORF">DJ019_00270</name>
</gene>
<dbReference type="GO" id="GO:0004844">
    <property type="term" value="F:uracil DNA N-glycosylase activity"/>
    <property type="evidence" value="ECO:0007669"/>
    <property type="project" value="UniProtKB-EC"/>
</dbReference>
<dbReference type="GO" id="GO:0051539">
    <property type="term" value="F:4 iron, 4 sulfur cluster binding"/>
    <property type="evidence" value="ECO:0007669"/>
    <property type="project" value="UniProtKB-KW"/>
</dbReference>
<dbReference type="PANTHER" id="PTHR33693">
    <property type="entry name" value="TYPE-5 URACIL-DNA GLYCOSYLASE"/>
    <property type="match status" value="1"/>
</dbReference>
<dbReference type="Pfam" id="PF03167">
    <property type="entry name" value="UDG"/>
    <property type="match status" value="1"/>
</dbReference>
<dbReference type="InterPro" id="IPR051536">
    <property type="entry name" value="UDG_Type-4/5"/>
</dbReference>
<keyword evidence="8" id="KW-0378">Hydrolase</keyword>
<dbReference type="CDD" id="cd10030">
    <property type="entry name" value="UDG-F4_TTUDGA_SPO1dp_like"/>
    <property type="match status" value="1"/>
</dbReference>
<evidence type="ECO:0000256" key="5">
    <source>
        <dbReference type="ARBA" id="ARBA00022485"/>
    </source>
</evidence>
<dbReference type="SUPFAM" id="SSF52141">
    <property type="entry name" value="Uracil-DNA glycosylase-like"/>
    <property type="match status" value="1"/>
</dbReference>
<keyword evidence="9" id="KW-0408">Iron</keyword>
<sequence length="273" mass="28948">MTAPADQSLSRIAESLLAFWADAGVDAMLLDEPVDRIEAGRILPPVKPPPVAVVAPPRAGAAPIDISSAVAAARQLAAGAQDLVALVAAISAFEGCPLRFEGAATKAVVFRGDPAAPLMVIGEGPGADEDAQGAPFVGRAGKLLDKMLAAAGLTDRVLITNTVFWRPPGNRTPTPAEQAICAPFLERMIALVDPKMLLLVGGASAKSLLKREEGILSLRGRWFEWRSADESLELPAMPTLHPAFLLRQPGAKKRAWSDLLTLTERLDRPERPH</sequence>
<evidence type="ECO:0000313" key="13">
    <source>
        <dbReference type="EMBL" id="RAK68500.1"/>
    </source>
</evidence>
<organism evidence="13 14">
    <name type="scientific">Phenylobacterium kunshanense</name>
    <dbReference type="NCBI Taxonomy" id="1445034"/>
    <lineage>
        <taxon>Bacteria</taxon>
        <taxon>Pseudomonadati</taxon>
        <taxon>Pseudomonadota</taxon>
        <taxon>Alphaproteobacteria</taxon>
        <taxon>Caulobacterales</taxon>
        <taxon>Caulobacteraceae</taxon>
        <taxon>Phenylobacterium</taxon>
    </lineage>
</organism>
<name>A0A328BM79_9CAUL</name>
<keyword evidence="14" id="KW-1185">Reference proteome</keyword>
<comment type="caution">
    <text evidence="13">The sequence shown here is derived from an EMBL/GenBank/DDBJ whole genome shotgun (WGS) entry which is preliminary data.</text>
</comment>
<evidence type="ECO:0000256" key="1">
    <source>
        <dbReference type="ARBA" id="ARBA00001400"/>
    </source>
</evidence>
<evidence type="ECO:0000256" key="10">
    <source>
        <dbReference type="ARBA" id="ARBA00023014"/>
    </source>
</evidence>
<proteinExistence type="inferred from homology"/>
<keyword evidence="5" id="KW-0004">4Fe-4S</keyword>
<dbReference type="EMBL" id="QFYS01000001">
    <property type="protein sequence ID" value="RAK68500.1"/>
    <property type="molecule type" value="Genomic_DNA"/>
</dbReference>
<comment type="catalytic activity">
    <reaction evidence="1">
        <text>Hydrolyzes single-stranded DNA or mismatched double-stranded DNA and polynucleotides, releasing free uracil.</text>
        <dbReference type="EC" id="3.2.2.27"/>
    </reaction>
</comment>
<evidence type="ECO:0000256" key="6">
    <source>
        <dbReference type="ARBA" id="ARBA00022723"/>
    </source>
</evidence>
<dbReference type="GO" id="GO:0006281">
    <property type="term" value="P:DNA repair"/>
    <property type="evidence" value="ECO:0007669"/>
    <property type="project" value="UniProtKB-KW"/>
</dbReference>
<dbReference type="EC" id="3.2.2.27" evidence="3"/>
<dbReference type="InterPro" id="IPR036895">
    <property type="entry name" value="Uracil-DNA_glycosylase-like_sf"/>
</dbReference>
<dbReference type="InterPro" id="IPR005273">
    <property type="entry name" value="Ura-DNA_glyco_family4"/>
</dbReference>
<feature type="domain" description="Uracil-DNA glycosylase-like" evidence="12">
    <location>
        <begin position="109"/>
        <end position="260"/>
    </location>
</feature>
<dbReference type="AlphaFoldDB" id="A0A328BM79"/>
<keyword evidence="10" id="KW-0411">Iron-sulfur</keyword>
<evidence type="ECO:0000256" key="4">
    <source>
        <dbReference type="ARBA" id="ARBA00019403"/>
    </source>
</evidence>
<comment type="similarity">
    <text evidence="2">Belongs to the uracil-DNA glycosylase (UDG) superfamily. Type 4 (UDGa) family.</text>
</comment>
<keyword evidence="7" id="KW-0227">DNA damage</keyword>
<dbReference type="OrthoDB" id="5290748at2"/>
<accession>A0A328BM79</accession>
<dbReference type="InterPro" id="IPR005122">
    <property type="entry name" value="Uracil-DNA_glycosylase-like"/>
</dbReference>
<reference evidence="13 14" key="1">
    <citation type="submission" date="2018-05" db="EMBL/GenBank/DDBJ databases">
        <authorList>
            <person name="Lanie J.A."/>
            <person name="Ng W.-L."/>
            <person name="Kazmierczak K.M."/>
            <person name="Andrzejewski T.M."/>
            <person name="Davidsen T.M."/>
            <person name="Wayne K.J."/>
            <person name="Tettelin H."/>
            <person name="Glass J.I."/>
            <person name="Rusch D."/>
            <person name="Podicherti R."/>
            <person name="Tsui H.-C.T."/>
            <person name="Winkler M.E."/>
        </authorList>
    </citation>
    <scope>NUCLEOTIDE SEQUENCE [LARGE SCALE GENOMIC DNA]</scope>
    <source>
        <strain evidence="13 14">BUT-10</strain>
    </source>
</reference>
<dbReference type="NCBIfam" id="TIGR00758">
    <property type="entry name" value="UDG_fam4"/>
    <property type="match status" value="1"/>
</dbReference>
<evidence type="ECO:0000256" key="8">
    <source>
        <dbReference type="ARBA" id="ARBA00022801"/>
    </source>
</evidence>
<dbReference type="RefSeq" id="WP_111273992.1">
    <property type="nucleotide sequence ID" value="NZ_QFYS01000001.1"/>
</dbReference>
<dbReference type="Proteomes" id="UP000249524">
    <property type="component" value="Unassembled WGS sequence"/>
</dbReference>
<evidence type="ECO:0000256" key="9">
    <source>
        <dbReference type="ARBA" id="ARBA00023004"/>
    </source>
</evidence>
<keyword evidence="6" id="KW-0479">Metal-binding</keyword>
<dbReference type="Gene3D" id="3.40.470.10">
    <property type="entry name" value="Uracil-DNA glycosylase-like domain"/>
    <property type="match status" value="1"/>
</dbReference>
<evidence type="ECO:0000313" key="14">
    <source>
        <dbReference type="Proteomes" id="UP000249524"/>
    </source>
</evidence>
<evidence type="ECO:0000259" key="12">
    <source>
        <dbReference type="SMART" id="SM00986"/>
    </source>
</evidence>
<dbReference type="PANTHER" id="PTHR33693:SF1">
    <property type="entry name" value="TYPE-4 URACIL-DNA GLYCOSYLASE"/>
    <property type="match status" value="1"/>
</dbReference>
<keyword evidence="11" id="KW-0234">DNA repair</keyword>
<protein>
    <recommendedName>
        <fullName evidence="4">Type-4 uracil-DNA glycosylase</fullName>
        <ecNumber evidence="3">3.2.2.27</ecNumber>
    </recommendedName>
</protein>
<evidence type="ECO:0000256" key="2">
    <source>
        <dbReference type="ARBA" id="ARBA00006521"/>
    </source>
</evidence>